<accession>A0A426ZVQ3</accession>
<dbReference type="AlphaFoldDB" id="A0A426ZVQ3"/>
<protein>
    <submittedName>
        <fullName evidence="1">Uncharacterized protein</fullName>
    </submittedName>
</protein>
<organism evidence="1 2">
    <name type="scientific">Ensete ventricosum</name>
    <name type="common">Abyssinian banana</name>
    <name type="synonym">Musa ensete</name>
    <dbReference type="NCBI Taxonomy" id="4639"/>
    <lineage>
        <taxon>Eukaryota</taxon>
        <taxon>Viridiplantae</taxon>
        <taxon>Streptophyta</taxon>
        <taxon>Embryophyta</taxon>
        <taxon>Tracheophyta</taxon>
        <taxon>Spermatophyta</taxon>
        <taxon>Magnoliopsida</taxon>
        <taxon>Liliopsida</taxon>
        <taxon>Zingiberales</taxon>
        <taxon>Musaceae</taxon>
        <taxon>Ensete</taxon>
    </lineage>
</organism>
<gene>
    <name evidence="1" type="ORF">B296_00033656</name>
</gene>
<feature type="non-terminal residue" evidence="1">
    <location>
        <position position="1"/>
    </location>
</feature>
<reference evidence="1 2" key="1">
    <citation type="journal article" date="2014" name="Agronomy (Basel)">
        <title>A Draft Genome Sequence for Ensete ventricosum, the Drought-Tolerant Tree Against Hunger.</title>
        <authorList>
            <person name="Harrison J."/>
            <person name="Moore K.A."/>
            <person name="Paszkiewicz K."/>
            <person name="Jones T."/>
            <person name="Grant M."/>
            <person name="Ambacheew D."/>
            <person name="Muzemil S."/>
            <person name="Studholme D.J."/>
        </authorList>
    </citation>
    <scope>NUCLEOTIDE SEQUENCE [LARGE SCALE GENOMIC DNA]</scope>
</reference>
<dbReference type="EMBL" id="AMZH03004819">
    <property type="protein sequence ID" value="RRT68066.1"/>
    <property type="molecule type" value="Genomic_DNA"/>
</dbReference>
<evidence type="ECO:0000313" key="1">
    <source>
        <dbReference type="EMBL" id="RRT68066.1"/>
    </source>
</evidence>
<proteinExistence type="predicted"/>
<comment type="caution">
    <text evidence="1">The sequence shown here is derived from an EMBL/GenBank/DDBJ whole genome shotgun (WGS) entry which is preliminary data.</text>
</comment>
<name>A0A426ZVQ3_ENSVE</name>
<sequence length="82" mass="9311">KAVKVRWSDRAELVEQQKEGEFVELDLSLLLLVVIPCLENESLSLLGTTGRFSLFKAIRSIRTVVERYNSDFQDGALKAITR</sequence>
<evidence type="ECO:0000313" key="2">
    <source>
        <dbReference type="Proteomes" id="UP000287651"/>
    </source>
</evidence>
<dbReference type="Proteomes" id="UP000287651">
    <property type="component" value="Unassembled WGS sequence"/>
</dbReference>